<dbReference type="SMART" id="SM00062">
    <property type="entry name" value="PBPb"/>
    <property type="match status" value="1"/>
</dbReference>
<keyword evidence="7" id="KW-0547">Nucleotide-binding</keyword>
<dbReference type="PROSITE" id="PS50109">
    <property type="entry name" value="HIS_KIN"/>
    <property type="match status" value="1"/>
</dbReference>
<feature type="modified residue" description="4-aspartylphosphate" evidence="12">
    <location>
        <position position="632"/>
    </location>
</feature>
<accession>A0A6P1ZGY3</accession>
<gene>
    <name evidence="18" type="ORF">DQK91_10665</name>
</gene>
<evidence type="ECO:0000259" key="17">
    <source>
        <dbReference type="PROSITE" id="PS50110"/>
    </source>
</evidence>
<dbReference type="EC" id="2.7.13.3" evidence="3"/>
<comment type="catalytic activity">
    <reaction evidence="1">
        <text>ATP + protein L-histidine = ADP + protein N-phospho-L-histidine.</text>
        <dbReference type="EC" id="2.7.13.3"/>
    </reaction>
</comment>
<protein>
    <recommendedName>
        <fullName evidence="3">histidine kinase</fullName>
        <ecNumber evidence="3">2.7.13.3</ecNumber>
    </recommendedName>
</protein>
<dbReference type="InterPro" id="IPR003661">
    <property type="entry name" value="HisK_dim/P_dom"/>
</dbReference>
<keyword evidence="4 12" id="KW-0597">Phosphoprotein</keyword>
<keyword evidence="15" id="KW-0732">Signal</keyword>
<dbReference type="CDD" id="cd16922">
    <property type="entry name" value="HATPase_EvgS-ArcB-TorS-like"/>
    <property type="match status" value="1"/>
</dbReference>
<dbReference type="Pfam" id="PF00497">
    <property type="entry name" value="SBP_bac_3"/>
    <property type="match status" value="1"/>
</dbReference>
<reference evidence="18 19" key="1">
    <citation type="submission" date="2018-06" db="EMBL/GenBank/DDBJ databases">
        <title>Complete genome of Desulfovibrio marinus P48SEP.</title>
        <authorList>
            <person name="Crispim J.S."/>
            <person name="Vidigal P.M.P."/>
            <person name="Silva L.C.F."/>
            <person name="Araujo L.C."/>
            <person name="Laguardia C.N."/>
            <person name="Dias R.S."/>
            <person name="Sousa M.P."/>
            <person name="Paula S.O."/>
            <person name="Silva C."/>
        </authorList>
    </citation>
    <scope>NUCLEOTIDE SEQUENCE [LARGE SCALE GENOMIC DNA]</scope>
    <source>
        <strain evidence="18 19">P48SEP</strain>
    </source>
</reference>
<evidence type="ECO:0000256" key="4">
    <source>
        <dbReference type="ARBA" id="ARBA00022553"/>
    </source>
</evidence>
<evidence type="ECO:0000256" key="8">
    <source>
        <dbReference type="ARBA" id="ARBA00022777"/>
    </source>
</evidence>
<dbReference type="InterPro" id="IPR004358">
    <property type="entry name" value="Sig_transdc_His_kin-like_C"/>
</dbReference>
<keyword evidence="8" id="KW-0418">Kinase</keyword>
<dbReference type="Pfam" id="PF02518">
    <property type="entry name" value="HATPase_c"/>
    <property type="match status" value="1"/>
</dbReference>
<dbReference type="Gene3D" id="1.10.287.130">
    <property type="match status" value="1"/>
</dbReference>
<feature type="domain" description="Response regulatory" evidence="17">
    <location>
        <begin position="583"/>
        <end position="702"/>
    </location>
</feature>
<evidence type="ECO:0000256" key="5">
    <source>
        <dbReference type="ARBA" id="ARBA00022679"/>
    </source>
</evidence>
<dbReference type="InterPro" id="IPR036890">
    <property type="entry name" value="HATPase_C_sf"/>
</dbReference>
<evidence type="ECO:0000256" key="10">
    <source>
        <dbReference type="ARBA" id="ARBA00022989"/>
    </source>
</evidence>
<dbReference type="PANTHER" id="PTHR45339:SF5">
    <property type="entry name" value="HISTIDINE KINASE"/>
    <property type="match status" value="1"/>
</dbReference>
<dbReference type="PROSITE" id="PS50110">
    <property type="entry name" value="RESPONSE_REGULATORY"/>
    <property type="match status" value="1"/>
</dbReference>
<keyword evidence="11 14" id="KW-0472">Membrane</keyword>
<dbReference type="SUPFAM" id="SSF55874">
    <property type="entry name" value="ATPase domain of HSP90 chaperone/DNA topoisomerase II/histidine kinase"/>
    <property type="match status" value="1"/>
</dbReference>
<evidence type="ECO:0000256" key="6">
    <source>
        <dbReference type="ARBA" id="ARBA00022692"/>
    </source>
</evidence>
<dbReference type="Pfam" id="PF00512">
    <property type="entry name" value="HisKA"/>
    <property type="match status" value="1"/>
</dbReference>
<evidence type="ECO:0000313" key="18">
    <source>
        <dbReference type="EMBL" id="TVM33679.1"/>
    </source>
</evidence>
<dbReference type="Gene3D" id="3.30.565.10">
    <property type="entry name" value="Histidine kinase-like ATPase, C-terminal domain"/>
    <property type="match status" value="1"/>
</dbReference>
<dbReference type="FunFam" id="3.30.565.10:FF:000010">
    <property type="entry name" value="Sensor histidine kinase RcsC"/>
    <property type="match status" value="1"/>
</dbReference>
<dbReference type="OrthoDB" id="9816309at2"/>
<evidence type="ECO:0000256" key="13">
    <source>
        <dbReference type="SAM" id="Coils"/>
    </source>
</evidence>
<evidence type="ECO:0000256" key="1">
    <source>
        <dbReference type="ARBA" id="ARBA00000085"/>
    </source>
</evidence>
<evidence type="ECO:0000256" key="2">
    <source>
        <dbReference type="ARBA" id="ARBA00004370"/>
    </source>
</evidence>
<keyword evidence="10 14" id="KW-1133">Transmembrane helix</keyword>
<dbReference type="Gene3D" id="3.40.50.2300">
    <property type="match status" value="1"/>
</dbReference>
<evidence type="ECO:0000256" key="12">
    <source>
        <dbReference type="PROSITE-ProRule" id="PRU00169"/>
    </source>
</evidence>
<dbReference type="InterPro" id="IPR005467">
    <property type="entry name" value="His_kinase_dom"/>
</dbReference>
<dbReference type="GO" id="GO:0005524">
    <property type="term" value="F:ATP binding"/>
    <property type="evidence" value="ECO:0007669"/>
    <property type="project" value="UniProtKB-KW"/>
</dbReference>
<feature type="domain" description="Histidine kinase" evidence="16">
    <location>
        <begin position="340"/>
        <end position="562"/>
    </location>
</feature>
<comment type="subcellular location">
    <subcellularLocation>
        <location evidence="2">Membrane</location>
    </subcellularLocation>
</comment>
<dbReference type="PRINTS" id="PR00344">
    <property type="entry name" value="BCTRLSENSOR"/>
</dbReference>
<dbReference type="Pfam" id="PF00072">
    <property type="entry name" value="Response_reg"/>
    <property type="match status" value="1"/>
</dbReference>
<dbReference type="EMBL" id="QMIF01000006">
    <property type="protein sequence ID" value="TVM33679.1"/>
    <property type="molecule type" value="Genomic_DNA"/>
</dbReference>
<dbReference type="SUPFAM" id="SSF53850">
    <property type="entry name" value="Periplasmic binding protein-like II"/>
    <property type="match status" value="1"/>
</dbReference>
<evidence type="ECO:0000256" key="11">
    <source>
        <dbReference type="ARBA" id="ARBA00023136"/>
    </source>
</evidence>
<dbReference type="Gene3D" id="3.40.190.10">
    <property type="entry name" value="Periplasmic binding protein-like II"/>
    <property type="match status" value="2"/>
</dbReference>
<evidence type="ECO:0000256" key="3">
    <source>
        <dbReference type="ARBA" id="ARBA00012438"/>
    </source>
</evidence>
<evidence type="ECO:0000259" key="16">
    <source>
        <dbReference type="PROSITE" id="PS50109"/>
    </source>
</evidence>
<feature type="signal peptide" evidence="15">
    <location>
        <begin position="1"/>
        <end position="24"/>
    </location>
</feature>
<organism evidence="18 19">
    <name type="scientific">Oceanidesulfovibrio marinus</name>
    <dbReference type="NCBI Taxonomy" id="370038"/>
    <lineage>
        <taxon>Bacteria</taxon>
        <taxon>Pseudomonadati</taxon>
        <taxon>Thermodesulfobacteriota</taxon>
        <taxon>Desulfovibrionia</taxon>
        <taxon>Desulfovibrionales</taxon>
        <taxon>Desulfovibrionaceae</taxon>
        <taxon>Oceanidesulfovibrio</taxon>
    </lineage>
</organism>
<keyword evidence="5" id="KW-0808">Transferase</keyword>
<dbReference type="SMART" id="SM00387">
    <property type="entry name" value="HATPase_c"/>
    <property type="match status" value="1"/>
</dbReference>
<evidence type="ECO:0000256" key="9">
    <source>
        <dbReference type="ARBA" id="ARBA00022840"/>
    </source>
</evidence>
<dbReference type="Proteomes" id="UP000434052">
    <property type="component" value="Unassembled WGS sequence"/>
</dbReference>
<evidence type="ECO:0000256" key="14">
    <source>
        <dbReference type="SAM" id="Phobius"/>
    </source>
</evidence>
<dbReference type="SUPFAM" id="SSF47384">
    <property type="entry name" value="Homodimeric domain of signal transducing histidine kinase"/>
    <property type="match status" value="1"/>
</dbReference>
<dbReference type="FunFam" id="1.10.287.130:FF:000004">
    <property type="entry name" value="Ethylene receptor 1"/>
    <property type="match status" value="1"/>
</dbReference>
<dbReference type="SMART" id="SM00448">
    <property type="entry name" value="REC"/>
    <property type="match status" value="1"/>
</dbReference>
<dbReference type="SUPFAM" id="SSF52172">
    <property type="entry name" value="CheY-like"/>
    <property type="match status" value="1"/>
</dbReference>
<dbReference type="InterPro" id="IPR003594">
    <property type="entry name" value="HATPase_dom"/>
</dbReference>
<dbReference type="PANTHER" id="PTHR45339">
    <property type="entry name" value="HYBRID SIGNAL TRANSDUCTION HISTIDINE KINASE J"/>
    <property type="match status" value="1"/>
</dbReference>
<evidence type="ECO:0000313" key="19">
    <source>
        <dbReference type="Proteomes" id="UP000434052"/>
    </source>
</evidence>
<dbReference type="InterPro" id="IPR011006">
    <property type="entry name" value="CheY-like_superfamily"/>
</dbReference>
<dbReference type="InterPro" id="IPR036097">
    <property type="entry name" value="HisK_dim/P_sf"/>
</dbReference>
<keyword evidence="6 14" id="KW-0812">Transmembrane</keyword>
<comment type="caution">
    <text evidence="18">The sequence shown here is derived from an EMBL/GenBank/DDBJ whole genome shotgun (WGS) entry which is preliminary data.</text>
</comment>
<feature type="transmembrane region" description="Helical" evidence="14">
    <location>
        <begin position="280"/>
        <end position="299"/>
    </location>
</feature>
<keyword evidence="13" id="KW-0175">Coiled coil</keyword>
<dbReference type="InterPro" id="IPR001789">
    <property type="entry name" value="Sig_transdc_resp-reg_receiver"/>
</dbReference>
<dbReference type="CDD" id="cd00082">
    <property type="entry name" value="HisKA"/>
    <property type="match status" value="1"/>
</dbReference>
<feature type="chain" id="PRO_5026933968" description="histidine kinase" evidence="15">
    <location>
        <begin position="25"/>
        <end position="709"/>
    </location>
</feature>
<proteinExistence type="predicted"/>
<dbReference type="GO" id="GO:0000155">
    <property type="term" value="F:phosphorelay sensor kinase activity"/>
    <property type="evidence" value="ECO:0007669"/>
    <property type="project" value="InterPro"/>
</dbReference>
<dbReference type="AlphaFoldDB" id="A0A6P1ZGY3"/>
<evidence type="ECO:0000256" key="7">
    <source>
        <dbReference type="ARBA" id="ARBA00022741"/>
    </source>
</evidence>
<dbReference type="CDD" id="cd01007">
    <property type="entry name" value="PBP2_BvgS_HisK_like"/>
    <property type="match status" value="1"/>
</dbReference>
<dbReference type="SMART" id="SM00388">
    <property type="entry name" value="HisKA"/>
    <property type="match status" value="1"/>
</dbReference>
<dbReference type="RefSeq" id="WP_144305344.1">
    <property type="nucleotide sequence ID" value="NZ_QMIF01000006.1"/>
</dbReference>
<sequence length="709" mass="79157">MRFIGMPVLLSCFFLMAALAPAMAAAPDPSLNLTPAEIAWLNENRDSSRYAPNPNWPPGDYMENGEHKGIVADYIKIFEKKLGVHFKRIYYNDWETLYHGLMTGEYDLIGACQKTEERQKVLVFTEPFLTTRLAIITRTNSPRLKSLDELNSMTVAGIEGYSSLDYVRNGYPGAKIVACDDDLTVLLKVSAGAADAAVVDYMMASYLIDKYGITNLKYDTEFNYHWDLRFAINKHKAPLRAILDKVLSTISDAERQAIYNKWVRIKLDHTHGFLERNFKVITAFFVLVLLLLAGVVVFNRSLQRQVAVRTKELKQNEQRLKDAKNTAEAANRAKSEFLANMSHEIRTPLNGIYGMLQLIEATATDSEQIQYAKLTMESCKRLTRLLSDILDLSRVEAGKMTIASAPFDLRDAIRSVETLFSSAAQKKGLALQFKIDDSLPMMLRGDTIRLQQILNNLVGNAIKFTEQGEVVVEAHPLPAQKQGDYRIFFSISDTGPGIDETQIETLFEPFTQAIEGYTRNHQGAGLGLAIVKRLVSLLDGEISIDSKVGEGTTVNVSLTFQSDMTHMEPDETAAEETATRQLHILLAEDDQATQVATAKLLEKQGHKVVVANDGAQVLQEIEKEIYDVILMDVQMPEINGIEATRRIRDGAVGVDKKNIPIIAITAYAMERDKEKFLRSGMNAYLAKPLEAGTLAETISRTLQNTNSPL</sequence>
<dbReference type="GO" id="GO:0016020">
    <property type="term" value="C:membrane"/>
    <property type="evidence" value="ECO:0007669"/>
    <property type="project" value="UniProtKB-SubCell"/>
</dbReference>
<dbReference type="CDD" id="cd17546">
    <property type="entry name" value="REC_hyHK_CKI1_RcsC-like"/>
    <property type="match status" value="1"/>
</dbReference>
<name>A0A6P1ZGY3_9BACT</name>
<feature type="coiled-coil region" evidence="13">
    <location>
        <begin position="306"/>
        <end position="340"/>
    </location>
</feature>
<evidence type="ECO:0000256" key="15">
    <source>
        <dbReference type="SAM" id="SignalP"/>
    </source>
</evidence>
<dbReference type="InterPro" id="IPR001638">
    <property type="entry name" value="Solute-binding_3/MltF_N"/>
</dbReference>
<keyword evidence="9" id="KW-0067">ATP-binding</keyword>